<feature type="compositionally biased region" description="Basic and acidic residues" evidence="1">
    <location>
        <begin position="11"/>
        <end position="30"/>
    </location>
</feature>
<gene>
    <name evidence="2" type="ORF">CMUS01_09200</name>
</gene>
<organism evidence="2 3">
    <name type="scientific">Colletotrichum musicola</name>
    <dbReference type="NCBI Taxonomy" id="2175873"/>
    <lineage>
        <taxon>Eukaryota</taxon>
        <taxon>Fungi</taxon>
        <taxon>Dikarya</taxon>
        <taxon>Ascomycota</taxon>
        <taxon>Pezizomycotina</taxon>
        <taxon>Sordariomycetes</taxon>
        <taxon>Hypocreomycetidae</taxon>
        <taxon>Glomerellales</taxon>
        <taxon>Glomerellaceae</taxon>
        <taxon>Colletotrichum</taxon>
        <taxon>Colletotrichum orchidearum species complex</taxon>
    </lineage>
</organism>
<feature type="region of interest" description="Disordered" evidence="1">
    <location>
        <begin position="1"/>
        <end position="30"/>
    </location>
</feature>
<evidence type="ECO:0000313" key="3">
    <source>
        <dbReference type="Proteomes" id="UP000639643"/>
    </source>
</evidence>
<proteinExistence type="predicted"/>
<dbReference type="EMBL" id="WIGM01000383">
    <property type="protein sequence ID" value="KAF6826950.1"/>
    <property type="molecule type" value="Genomic_DNA"/>
</dbReference>
<evidence type="ECO:0000256" key="1">
    <source>
        <dbReference type="SAM" id="MobiDB-lite"/>
    </source>
</evidence>
<keyword evidence="3" id="KW-1185">Reference proteome</keyword>
<reference evidence="2" key="1">
    <citation type="journal article" date="2020" name="Phytopathology">
        <title>Genome Sequence Resources of Colletotrichum truncatum, C. plurivorum, C. musicola, and C. sojae: Four Species Pathogenic to Soybean (Glycine max).</title>
        <authorList>
            <person name="Rogerio F."/>
            <person name="Boufleur T.R."/>
            <person name="Ciampi-Guillardi M."/>
            <person name="Sukno S.A."/>
            <person name="Thon M.R."/>
            <person name="Massola Junior N.S."/>
            <person name="Baroncelli R."/>
        </authorList>
    </citation>
    <scope>NUCLEOTIDE SEQUENCE</scope>
    <source>
        <strain evidence="2">LFN0074</strain>
    </source>
</reference>
<protein>
    <submittedName>
        <fullName evidence="2">Uncharacterized protein</fullName>
    </submittedName>
</protein>
<dbReference type="AlphaFoldDB" id="A0A8H6K9D4"/>
<comment type="caution">
    <text evidence="2">The sequence shown here is derived from an EMBL/GenBank/DDBJ whole genome shotgun (WGS) entry which is preliminary data.</text>
</comment>
<accession>A0A8H6K9D4</accession>
<dbReference type="Proteomes" id="UP000639643">
    <property type="component" value="Unassembled WGS sequence"/>
</dbReference>
<name>A0A8H6K9D4_9PEZI</name>
<evidence type="ECO:0000313" key="2">
    <source>
        <dbReference type="EMBL" id="KAF6826950.1"/>
    </source>
</evidence>
<sequence>MPGQNTQGGAKRAEMVSRLGDRSHFKNSKSDIHRAGAAISIWSEASWQLPSLVLARGEGDPASPEPYLNRASLRTKFAAASARDGRSQNVWWKGLLAHGPHLGPWPSAGLRAESPQKMAALNVGNTVLRICSTRQGNERASWAWA</sequence>